<accession>A0A7Y3XAA2</accession>
<reference evidence="2 3" key="1">
    <citation type="submission" date="2020-05" db="EMBL/GenBank/DDBJ databases">
        <authorList>
            <person name="Ruan W."/>
            <person name="Jeon C.O."/>
            <person name="Chun B.H."/>
        </authorList>
    </citation>
    <scope>NUCLEOTIDE SEQUENCE [LARGE SCALE GENOMIC DNA]</scope>
    <source>
        <strain evidence="2 3">TBZ9</strain>
    </source>
</reference>
<organism evidence="2 3">
    <name type="scientific">Vreelandella azerica</name>
    <dbReference type="NCBI Taxonomy" id="2732867"/>
    <lineage>
        <taxon>Bacteria</taxon>
        <taxon>Pseudomonadati</taxon>
        <taxon>Pseudomonadota</taxon>
        <taxon>Gammaproteobacteria</taxon>
        <taxon>Oceanospirillales</taxon>
        <taxon>Halomonadaceae</taxon>
        <taxon>Vreelandella</taxon>
    </lineage>
</organism>
<comment type="caution">
    <text evidence="2">The sequence shown here is derived from an EMBL/GenBank/DDBJ whole genome shotgun (WGS) entry which is preliminary data.</text>
</comment>
<dbReference type="Pfam" id="PF14559">
    <property type="entry name" value="TPR_19"/>
    <property type="match status" value="1"/>
</dbReference>
<dbReference type="EMBL" id="JABFHI010000001">
    <property type="protein sequence ID" value="NOG30975.1"/>
    <property type="molecule type" value="Genomic_DNA"/>
</dbReference>
<reference evidence="2 3" key="2">
    <citation type="submission" date="2020-06" db="EMBL/GenBank/DDBJ databases">
        <title>Halomonas songnenensis sp. nov., a moderately halophilic bacterium isolated from saline and alkaline soils.</title>
        <authorList>
            <person name="Jiang J."/>
            <person name="Pan Y."/>
        </authorList>
    </citation>
    <scope>NUCLEOTIDE SEQUENCE [LARGE SCALE GENOMIC DNA]</scope>
    <source>
        <strain evidence="2 3">TBZ9</strain>
    </source>
</reference>
<sequence length="142" mass="16504">MTGKAVPDNILIPSVLIKSIKKLYDEDRNYKDAMKLCDRVLQNEKAIHENSIDHVRFIKCQCLARVGDSRRFFDEVQSIKEPDKSFLIGFYYRISGQYDQAKNSFERVLSKKPNDLRAKGELTQVFLQTEEYDQAFAMAKSN</sequence>
<feature type="repeat" description="TPR" evidence="1">
    <location>
        <begin position="82"/>
        <end position="115"/>
    </location>
</feature>
<dbReference type="Gene3D" id="1.25.40.10">
    <property type="entry name" value="Tetratricopeptide repeat domain"/>
    <property type="match status" value="1"/>
</dbReference>
<dbReference type="PROSITE" id="PS50005">
    <property type="entry name" value="TPR"/>
    <property type="match status" value="1"/>
</dbReference>
<dbReference type="SUPFAM" id="SSF48452">
    <property type="entry name" value="TPR-like"/>
    <property type="match status" value="1"/>
</dbReference>
<dbReference type="RefSeq" id="WP_171701417.1">
    <property type="nucleotide sequence ID" value="NZ_JABFHI010000001.1"/>
</dbReference>
<name>A0A7Y3XAA2_9GAMM</name>
<dbReference type="AlphaFoldDB" id="A0A7Y3XAA2"/>
<evidence type="ECO:0000313" key="2">
    <source>
        <dbReference type="EMBL" id="NOG30975.1"/>
    </source>
</evidence>
<proteinExistence type="predicted"/>
<gene>
    <name evidence="2" type="ORF">HLB35_02920</name>
</gene>
<keyword evidence="3" id="KW-1185">Reference proteome</keyword>
<dbReference type="InterPro" id="IPR019734">
    <property type="entry name" value="TPR_rpt"/>
</dbReference>
<evidence type="ECO:0000256" key="1">
    <source>
        <dbReference type="PROSITE-ProRule" id="PRU00339"/>
    </source>
</evidence>
<dbReference type="InterPro" id="IPR011990">
    <property type="entry name" value="TPR-like_helical_dom_sf"/>
</dbReference>
<protein>
    <submittedName>
        <fullName evidence="2">Tetratricopeptide repeat protein</fullName>
    </submittedName>
</protein>
<keyword evidence="1" id="KW-0802">TPR repeat</keyword>
<dbReference type="Proteomes" id="UP000588806">
    <property type="component" value="Unassembled WGS sequence"/>
</dbReference>
<evidence type="ECO:0000313" key="3">
    <source>
        <dbReference type="Proteomes" id="UP000588806"/>
    </source>
</evidence>